<name>A0A370KF35_9HYPH</name>
<dbReference type="AlphaFoldDB" id="A0A370KF35"/>
<reference evidence="1 2" key="1">
    <citation type="submission" date="2017-03" db="EMBL/GenBank/DDBJ databases">
        <title>Genome analysis of Rhizobial strains effectives or ineffectives for nitrogen fixation isolated from bean seeds.</title>
        <authorList>
            <person name="Peralta H."/>
            <person name="Aguilar-Vera A."/>
            <person name="Mora Y."/>
            <person name="Vargas-Lagunas C."/>
            <person name="Girard L."/>
            <person name="Mora J."/>
        </authorList>
    </citation>
    <scope>NUCLEOTIDE SEQUENCE [LARGE SCALE GENOMIC DNA]</scope>
    <source>
        <strain evidence="1 2">CCGM3</strain>
    </source>
</reference>
<gene>
    <name evidence="1" type="ORF">B5K06_31125</name>
</gene>
<sequence length="124" mass="13632">MPGYAAAASLGVVRGRGGEGADGISALFKDFDRRSSTLRTLRHAGRPVTTAEWASAFAREIGLEEDDPGMGKIGNRFSQVLDQLAKANRIRRAGMADRNRWLFNKVHMVPGSDTLNVRRNHQLI</sequence>
<evidence type="ECO:0000313" key="2">
    <source>
        <dbReference type="Proteomes" id="UP000254939"/>
    </source>
</evidence>
<protein>
    <submittedName>
        <fullName evidence="1">Uncharacterized protein</fullName>
    </submittedName>
</protein>
<comment type="caution">
    <text evidence="1">The sequence shown here is derived from an EMBL/GenBank/DDBJ whole genome shotgun (WGS) entry which is preliminary data.</text>
</comment>
<accession>A0A370KF35</accession>
<proteinExistence type="predicted"/>
<dbReference type="EMBL" id="NAAC01000045">
    <property type="protein sequence ID" value="RDJ02950.1"/>
    <property type="molecule type" value="Genomic_DNA"/>
</dbReference>
<dbReference type="Proteomes" id="UP000254939">
    <property type="component" value="Unassembled WGS sequence"/>
</dbReference>
<organism evidence="1 2">
    <name type="scientific">Rhizobium grahamii</name>
    <dbReference type="NCBI Taxonomy" id="1120045"/>
    <lineage>
        <taxon>Bacteria</taxon>
        <taxon>Pseudomonadati</taxon>
        <taxon>Pseudomonadota</taxon>
        <taxon>Alphaproteobacteria</taxon>
        <taxon>Hyphomicrobiales</taxon>
        <taxon>Rhizobiaceae</taxon>
        <taxon>Rhizobium/Agrobacterium group</taxon>
        <taxon>Rhizobium</taxon>
    </lineage>
</organism>
<evidence type="ECO:0000313" key="1">
    <source>
        <dbReference type="EMBL" id="RDJ02950.1"/>
    </source>
</evidence>